<dbReference type="GeneID" id="3998540"/>
<organism evidence="1 2">
    <name type="scientific">Methanococcoides burtonii (strain DSM 6242 / NBRC 107633 / OCM 468 / ACE-M)</name>
    <dbReference type="NCBI Taxonomy" id="259564"/>
    <lineage>
        <taxon>Archaea</taxon>
        <taxon>Methanobacteriati</taxon>
        <taxon>Methanobacteriota</taxon>
        <taxon>Stenosarchaea group</taxon>
        <taxon>Methanomicrobia</taxon>
        <taxon>Methanosarcinales</taxon>
        <taxon>Methanosarcinaceae</taxon>
        <taxon>Methanococcoides</taxon>
    </lineage>
</organism>
<dbReference type="KEGG" id="mbu:Mbur_1216"/>
<keyword evidence="2" id="KW-1185">Reference proteome</keyword>
<dbReference type="OrthoDB" id="141160at2157"/>
<evidence type="ECO:0008006" key="3">
    <source>
        <dbReference type="Google" id="ProtNLM"/>
    </source>
</evidence>
<dbReference type="AlphaFoldDB" id="Q12WN8"/>
<reference evidence="2" key="1">
    <citation type="journal article" date="2009" name="ISME J.">
        <title>The genome sequence of the psychrophilic archaeon, Methanococcoides burtonii: the role of genome evolution in cold adaptation.</title>
        <authorList>
            <person name="Allen M.A."/>
            <person name="Lauro F.M."/>
            <person name="Williams T.J."/>
            <person name="Burg D."/>
            <person name="Siddiqui K.S."/>
            <person name="De Francisci D."/>
            <person name="Chong K.W."/>
            <person name="Pilak O."/>
            <person name="Chew H.H."/>
            <person name="De Maere M.Z."/>
            <person name="Ting L."/>
            <person name="Katrib M."/>
            <person name="Ng C."/>
            <person name="Sowers K.R."/>
            <person name="Galperin M.Y."/>
            <person name="Anderson I.J."/>
            <person name="Ivanova N."/>
            <person name="Dalin E."/>
            <person name="Martinez M."/>
            <person name="Lapidus A."/>
            <person name="Hauser L."/>
            <person name="Land M."/>
            <person name="Thomas T."/>
            <person name="Cavicchioli R."/>
        </authorList>
    </citation>
    <scope>NUCLEOTIDE SEQUENCE [LARGE SCALE GENOMIC DNA]</scope>
    <source>
        <strain evidence="2">DSM 6242 / NBRC 107633 / OCM 468 / ACE-M</strain>
    </source>
</reference>
<dbReference type="EMBL" id="CP000300">
    <property type="protein sequence ID" value="ABE52138.1"/>
    <property type="molecule type" value="Genomic_DNA"/>
</dbReference>
<evidence type="ECO:0000313" key="2">
    <source>
        <dbReference type="Proteomes" id="UP000001979"/>
    </source>
</evidence>
<accession>Q12WN8</accession>
<evidence type="ECO:0000313" key="1">
    <source>
        <dbReference type="EMBL" id="ABE52138.1"/>
    </source>
</evidence>
<sequence length="274" mass="31933">MNHLLAKTKDRNAGFFKVMSDKRGVFDMPDFSDSQAYSPSYKLEDGEWYKLDKFLSRGYENILIGKTFNSTDYNQITEQQYSKINYLCSKQGDFYLFQKMSPTRLLNKKWFYISGAPKLEIDKPIIILNSFVDAVYDINGDSLYFRNIATVKSMFKGIEVLYREATQAEVDAFLEHGFISLEETFTSNNVKTANRKRIAMVIDTINQFTQDDKQQIFQYIRSYCEDVPVDGDTFFVSTEDHLKKILYGIEQRYYTTPLGNEKRLANSILKLPND</sequence>
<protein>
    <recommendedName>
        <fullName evidence="3">ATP F0F1 synthase synthase</fullName>
    </recommendedName>
</protein>
<name>Q12WN8_METBU</name>
<dbReference type="HOGENOM" id="CLU_1004231_0_0_2"/>
<dbReference type="STRING" id="259564.Mbur_1216"/>
<proteinExistence type="predicted"/>
<dbReference type="Proteomes" id="UP000001979">
    <property type="component" value="Chromosome"/>
</dbReference>
<dbReference type="RefSeq" id="WP_011499284.1">
    <property type="nucleotide sequence ID" value="NC_007955.1"/>
</dbReference>
<gene>
    <name evidence="1" type="ordered locus">Mbur_1216</name>
</gene>